<dbReference type="CDD" id="cd07430">
    <property type="entry name" value="GH15_N"/>
    <property type="match status" value="1"/>
</dbReference>
<feature type="domain" description="Glucodextranase N-terminal" evidence="6">
    <location>
        <begin position="57"/>
        <end position="329"/>
    </location>
</feature>
<proteinExistence type="inferred from homology"/>
<dbReference type="Gene3D" id="2.70.98.10">
    <property type="match status" value="1"/>
</dbReference>
<evidence type="ECO:0000313" key="9">
    <source>
        <dbReference type="Proteomes" id="UP000293289"/>
    </source>
</evidence>
<dbReference type="Gene3D" id="2.60.40.1190">
    <property type="match status" value="1"/>
</dbReference>
<accession>A0A4Q7MIT8</accession>
<dbReference type="Pfam" id="PF09985">
    <property type="entry name" value="Glucodextran_C"/>
    <property type="match status" value="1"/>
</dbReference>
<evidence type="ECO:0000259" key="7">
    <source>
        <dbReference type="Pfam" id="PF09985"/>
    </source>
</evidence>
<dbReference type="PROSITE" id="PS00820">
    <property type="entry name" value="GLUCOAMYLASE"/>
    <property type="match status" value="1"/>
</dbReference>
<dbReference type="InterPro" id="IPR046966">
    <property type="entry name" value="Glucoamylase_active_site"/>
</dbReference>
<dbReference type="InterPro" id="IPR011613">
    <property type="entry name" value="GH15-like"/>
</dbReference>
<evidence type="ECO:0000313" key="8">
    <source>
        <dbReference type="EMBL" id="RZS68265.1"/>
    </source>
</evidence>
<evidence type="ECO:0000256" key="2">
    <source>
        <dbReference type="ARBA" id="ARBA00022801"/>
    </source>
</evidence>
<dbReference type="NCBIfam" id="TIGR01535">
    <property type="entry name" value="glucan_glucosid"/>
    <property type="match status" value="1"/>
</dbReference>
<evidence type="ECO:0000259" key="5">
    <source>
        <dbReference type="Pfam" id="PF00723"/>
    </source>
</evidence>
<dbReference type="InterPro" id="IPR013783">
    <property type="entry name" value="Ig-like_fold"/>
</dbReference>
<dbReference type="PANTHER" id="PTHR31616:SF0">
    <property type="entry name" value="GLUCAN 1,4-ALPHA-GLUCOSIDASE"/>
    <property type="match status" value="1"/>
</dbReference>
<dbReference type="InterPro" id="IPR015220">
    <property type="entry name" value="Glucodextranase_N"/>
</dbReference>
<dbReference type="EMBL" id="SGWY01000001">
    <property type="protein sequence ID" value="RZS68265.1"/>
    <property type="molecule type" value="Genomic_DNA"/>
</dbReference>
<feature type="domain" description="GH15-like" evidence="5">
    <location>
        <begin position="349"/>
        <end position="726"/>
    </location>
</feature>
<name>A0A4Q7MIT8_9MICO</name>
<evidence type="ECO:0000259" key="6">
    <source>
        <dbReference type="Pfam" id="PF09137"/>
    </source>
</evidence>
<dbReference type="InterPro" id="IPR019248">
    <property type="entry name" value="Glucodextran_C"/>
</dbReference>
<sequence>MRSTGWSAVAGSGSTGRGSGWGRTRRAAASVAVTALVGAALFGGAAAASAAPPPSQAPGAPGAQATWTTGAKQGVGTSTTLDSKVWYTLSEGTLAEVYYPRVDVANSRSLELIVTDGSTFTDLESRDTTHDVQLADSRALVYTQVNTDKDGRYQIVKTTFTDPARSSVIIDVSVRSLDGGTYRVFAQYDPSLANSGRHDSARILRGALVAEDLAGDPGTGAEPIASALVADKDFVTTSNGFAGVSDGWTDLAADHRLDHRYAQALDGNVVQTAELKLSGPAKDASATLVLGFGASADAARKTATASLGTAGHGIDAAAAAYADGWHDYLDSVSAPPASVAGDAGLTTQYQVAAMTLKAHEDKTYRGANIASLTIPWGQAQNANEAGVGGYHLVWARDLYQVSTAQIALGDTDAANRSLDYLFEVQQKSDGSFPQNSLLDGTPYWGSLQLDEVAFPIVLAWALGRTDATTYAEHVKTAADFLVGHGPSTPQERWEEEGGYSPSTIAAEIAGLTAAASIAETNGDAASAAIYTGVADDWQRRVQDWTFTTTGPLGDGRYYERIDDNGNPNDGHTVEINNGGGTWDERSIVDAGFLDLVRLGVKPAADAAIIESLPEVDATIKVDTPNGALWYRYNHDGYGEKADGSPYDGTGVGRLWPLLSGERGEYELANGRPATTYLDTLAATANAGYMIPEQVWDQPDAAGFVLGEGTGSATPLAWSMAAFVRLAHSIDAGRPVATPSVVADRYAEGALPAGPSLTVTEPIAGAVTTESTITVAGSTDAASVWVAAGGHAVAASVIGGAFTAEAPVVLGANTITVVALGADGGTTAVQVPVTSTNFGTAIGTVDDPSGDDNGPGDYVYPTNSVFNPGAFDLTQLGVYDDGVSINFVATLAGEIGNPWGGNQMSVQRADIYVSTDAAGAAVAARPGTNANLAHPYDVVVGGSGFIQPTVRDATDAVLANAGLLVLPATHQIAISVPKDVLDGVDLAGATYQVALMSHADPNGEGIGGIRPVYDFDYWNTSPDIGMGWIKEYRFGGGAGVWTDQNAARDTDTRDPNTIDVLVPDGASQSTVLDWRAGSPVVLPYVPLG</sequence>
<comment type="caution">
    <text evidence="8">The sequence shown here is derived from an EMBL/GenBank/DDBJ whole genome shotgun (WGS) entry which is preliminary data.</text>
</comment>
<dbReference type="OrthoDB" id="9806081at2"/>
<evidence type="ECO:0000256" key="1">
    <source>
        <dbReference type="ARBA" id="ARBA00006188"/>
    </source>
</evidence>
<protein>
    <submittedName>
        <fullName evidence="8">Glucoamylase</fullName>
    </submittedName>
</protein>
<dbReference type="SUPFAM" id="SSF48208">
    <property type="entry name" value="Six-hairpin glycosidases"/>
    <property type="match status" value="1"/>
</dbReference>
<keyword evidence="9" id="KW-1185">Reference proteome</keyword>
<dbReference type="SUPFAM" id="SSF74650">
    <property type="entry name" value="Galactose mutarotase-like"/>
    <property type="match status" value="1"/>
</dbReference>
<comment type="similarity">
    <text evidence="1">Belongs to the glycosyl hydrolase 15 family.</text>
</comment>
<dbReference type="AlphaFoldDB" id="A0A4Q7MIT8"/>
<organism evidence="8 9">
    <name type="scientific">Agromyces ramosus</name>
    <dbReference type="NCBI Taxonomy" id="33879"/>
    <lineage>
        <taxon>Bacteria</taxon>
        <taxon>Bacillati</taxon>
        <taxon>Actinomycetota</taxon>
        <taxon>Actinomycetes</taxon>
        <taxon>Micrococcales</taxon>
        <taxon>Microbacteriaceae</taxon>
        <taxon>Agromyces</taxon>
    </lineage>
</organism>
<reference evidence="8 9" key="1">
    <citation type="submission" date="2019-02" db="EMBL/GenBank/DDBJ databases">
        <title>Genomic Encyclopedia of Type Strains, Phase IV (KMG-IV): sequencing the most valuable type-strain genomes for metagenomic binning, comparative biology and taxonomic classification.</title>
        <authorList>
            <person name="Goeker M."/>
        </authorList>
    </citation>
    <scope>NUCLEOTIDE SEQUENCE [LARGE SCALE GENOMIC DNA]</scope>
    <source>
        <strain evidence="8 9">DSM 43045</strain>
    </source>
</reference>
<evidence type="ECO:0000256" key="3">
    <source>
        <dbReference type="ARBA" id="ARBA00023295"/>
    </source>
</evidence>
<dbReference type="GO" id="GO:0016757">
    <property type="term" value="F:glycosyltransferase activity"/>
    <property type="evidence" value="ECO:0007669"/>
    <property type="project" value="UniProtKB-ARBA"/>
</dbReference>
<dbReference type="PANTHER" id="PTHR31616">
    <property type="entry name" value="TREHALASE"/>
    <property type="match status" value="1"/>
</dbReference>
<dbReference type="InterPro" id="IPR014756">
    <property type="entry name" value="Ig_E-set"/>
</dbReference>
<dbReference type="Pfam" id="PF09137">
    <property type="entry name" value="Glucodextran_N"/>
    <property type="match status" value="1"/>
</dbReference>
<dbReference type="SUPFAM" id="SSF49344">
    <property type="entry name" value="CBD9-like"/>
    <property type="match status" value="1"/>
</dbReference>
<feature type="region of interest" description="Disordered" evidence="4">
    <location>
        <begin position="1"/>
        <end position="23"/>
    </location>
</feature>
<dbReference type="InterPro" id="IPR006425">
    <property type="entry name" value="Glucoamylase_bac"/>
</dbReference>
<dbReference type="Gene3D" id="1.50.10.10">
    <property type="match status" value="1"/>
</dbReference>
<keyword evidence="2" id="KW-0378">Hydrolase</keyword>
<dbReference type="InterPro" id="IPR012341">
    <property type="entry name" value="6hp_glycosidase-like_sf"/>
</dbReference>
<dbReference type="Proteomes" id="UP000293289">
    <property type="component" value="Unassembled WGS sequence"/>
</dbReference>
<dbReference type="GO" id="GO:0005975">
    <property type="term" value="P:carbohydrate metabolic process"/>
    <property type="evidence" value="ECO:0007669"/>
    <property type="project" value="InterPro"/>
</dbReference>
<evidence type="ECO:0000256" key="4">
    <source>
        <dbReference type="SAM" id="MobiDB-lite"/>
    </source>
</evidence>
<keyword evidence="3" id="KW-0326">Glycosidase</keyword>
<dbReference type="Pfam" id="PF00723">
    <property type="entry name" value="Glyco_hydro_15"/>
    <property type="match status" value="1"/>
</dbReference>
<dbReference type="GO" id="GO:0004553">
    <property type="term" value="F:hydrolase activity, hydrolyzing O-glycosyl compounds"/>
    <property type="evidence" value="ECO:0007669"/>
    <property type="project" value="UniProtKB-ARBA"/>
</dbReference>
<dbReference type="Gene3D" id="2.60.40.10">
    <property type="entry name" value="Immunoglobulins"/>
    <property type="match status" value="1"/>
</dbReference>
<dbReference type="InterPro" id="IPR014718">
    <property type="entry name" value="GH-type_carb-bd"/>
</dbReference>
<feature type="domain" description="Glucodextranase-like C-terminal" evidence="7">
    <location>
        <begin position="842"/>
        <end position="1072"/>
    </location>
</feature>
<gene>
    <name evidence="8" type="ORF">EV187_0692</name>
</gene>
<dbReference type="InterPro" id="IPR011013">
    <property type="entry name" value="Gal_mutarotase_sf_dom"/>
</dbReference>
<feature type="compositionally biased region" description="Low complexity" evidence="4">
    <location>
        <begin position="57"/>
        <end position="66"/>
    </location>
</feature>
<feature type="region of interest" description="Disordered" evidence="4">
    <location>
        <begin position="47"/>
        <end position="66"/>
    </location>
</feature>
<dbReference type="GO" id="GO:0030246">
    <property type="term" value="F:carbohydrate binding"/>
    <property type="evidence" value="ECO:0007669"/>
    <property type="project" value="InterPro"/>
</dbReference>
<dbReference type="SUPFAM" id="SSF81296">
    <property type="entry name" value="E set domains"/>
    <property type="match status" value="1"/>
</dbReference>
<dbReference type="InterPro" id="IPR008928">
    <property type="entry name" value="6-hairpin_glycosidase_sf"/>
</dbReference>